<feature type="domain" description="Beta-ketoacyl-[acyl-carrier-protein] synthase III C-terminal" evidence="3">
    <location>
        <begin position="255"/>
        <end position="354"/>
    </location>
</feature>
<accession>A0ABQ3BTQ2</accession>
<proteinExistence type="predicted"/>
<protein>
    <submittedName>
        <fullName evidence="5">3-oxoacyl-ACP synthase</fullName>
    </submittedName>
</protein>
<dbReference type="Pfam" id="PF08541">
    <property type="entry name" value="ACP_syn_III_C"/>
    <property type="match status" value="1"/>
</dbReference>
<dbReference type="Pfam" id="PF08545">
    <property type="entry name" value="ACP_syn_III"/>
    <property type="match status" value="1"/>
</dbReference>
<dbReference type="Gene3D" id="3.40.47.10">
    <property type="match status" value="1"/>
</dbReference>
<keyword evidence="6" id="KW-1185">Reference proteome</keyword>
<dbReference type="InterPro" id="IPR013747">
    <property type="entry name" value="ACP_syn_III_C"/>
</dbReference>
<organism evidence="5 6">
    <name type="scientific">Mesonia mobilis</name>
    <dbReference type="NCBI Taxonomy" id="369791"/>
    <lineage>
        <taxon>Bacteria</taxon>
        <taxon>Pseudomonadati</taxon>
        <taxon>Bacteroidota</taxon>
        <taxon>Flavobacteriia</taxon>
        <taxon>Flavobacteriales</taxon>
        <taxon>Flavobacteriaceae</taxon>
        <taxon>Mesonia</taxon>
    </lineage>
</organism>
<feature type="domain" description="Beta-ketoacyl-[acyl-carrier-protein] synthase III N-terminal" evidence="4">
    <location>
        <begin position="129"/>
        <end position="203"/>
    </location>
</feature>
<evidence type="ECO:0000259" key="3">
    <source>
        <dbReference type="Pfam" id="PF08541"/>
    </source>
</evidence>
<evidence type="ECO:0000256" key="2">
    <source>
        <dbReference type="ARBA" id="ARBA00023315"/>
    </source>
</evidence>
<keyword evidence="1" id="KW-0808">Transferase</keyword>
<evidence type="ECO:0000313" key="5">
    <source>
        <dbReference type="EMBL" id="GGZ57105.1"/>
    </source>
</evidence>
<dbReference type="PANTHER" id="PTHR34069">
    <property type="entry name" value="3-OXOACYL-[ACYL-CARRIER-PROTEIN] SYNTHASE 3"/>
    <property type="match status" value="1"/>
</dbReference>
<reference evidence="6" key="1">
    <citation type="journal article" date="2019" name="Int. J. Syst. Evol. Microbiol.">
        <title>The Global Catalogue of Microorganisms (GCM) 10K type strain sequencing project: providing services to taxonomists for standard genome sequencing and annotation.</title>
        <authorList>
            <consortium name="The Broad Institute Genomics Platform"/>
            <consortium name="The Broad Institute Genome Sequencing Center for Infectious Disease"/>
            <person name="Wu L."/>
            <person name="Ma J."/>
        </authorList>
    </citation>
    <scope>NUCLEOTIDE SEQUENCE [LARGE SCALE GENOMIC DNA]</scope>
    <source>
        <strain evidence="6">KCTC 12708</strain>
    </source>
</reference>
<evidence type="ECO:0000259" key="4">
    <source>
        <dbReference type="Pfam" id="PF08545"/>
    </source>
</evidence>
<dbReference type="RefSeq" id="WP_027885661.1">
    <property type="nucleotide sequence ID" value="NZ_BMWY01000004.1"/>
</dbReference>
<dbReference type="CDD" id="cd00830">
    <property type="entry name" value="KAS_III"/>
    <property type="match status" value="1"/>
</dbReference>
<keyword evidence="2" id="KW-0012">Acyltransferase</keyword>
<dbReference type="GeneID" id="94369510"/>
<comment type="caution">
    <text evidence="5">The sequence shown here is derived from an EMBL/GenBank/DDBJ whole genome shotgun (WGS) entry which is preliminary data.</text>
</comment>
<evidence type="ECO:0000256" key="1">
    <source>
        <dbReference type="ARBA" id="ARBA00022679"/>
    </source>
</evidence>
<name>A0ABQ3BTQ2_9FLAO</name>
<dbReference type="InterPro" id="IPR016039">
    <property type="entry name" value="Thiolase-like"/>
</dbReference>
<dbReference type="SUPFAM" id="SSF53901">
    <property type="entry name" value="Thiolase-like"/>
    <property type="match status" value="1"/>
</dbReference>
<dbReference type="PANTHER" id="PTHR34069:SF2">
    <property type="entry name" value="BETA-KETOACYL-[ACYL-CARRIER-PROTEIN] SYNTHASE III"/>
    <property type="match status" value="1"/>
</dbReference>
<dbReference type="Proteomes" id="UP000615593">
    <property type="component" value="Unassembled WGS sequence"/>
</dbReference>
<evidence type="ECO:0000313" key="6">
    <source>
        <dbReference type="Proteomes" id="UP000615593"/>
    </source>
</evidence>
<dbReference type="EMBL" id="BMWY01000004">
    <property type="protein sequence ID" value="GGZ57105.1"/>
    <property type="molecule type" value="Genomic_DNA"/>
</dbReference>
<dbReference type="InterPro" id="IPR013751">
    <property type="entry name" value="ACP_syn_III_N"/>
</dbReference>
<gene>
    <name evidence="5" type="primary">fabH1</name>
    <name evidence="5" type="ORF">GCM10008088_18440</name>
</gene>
<sequence length="354" mass="39385">MSIKITGVGSCIPETRVKNSDFLEHEFLNEDGTPIPGGNELIIRKFKKITGIEERRYAHNDLTASDLAGKAAENAIENAGIDRETLDYIIVAQNFGDVKYKNTQSDAVPSLGSRVKNYLQIKNPSCVAYDVVFGCPGWLEGVIQAQAFIKAGMAKKCLVIGAETLSRVVDIHDRDSMIFSDGAGATIIEKVEDEHDNGIIAHESATYATDEAFYLTFEASYNQELKRETRYIKMNGRKIYNFALSYVPQAMKNCLDKSGYGIDEISKIFIHQANEKMDQAICERFYKLYEKEMPEHVMPMSIAELGNSSVATLPTLLDLVKKNQLENQHIEKGDVVIFASVGAGMNINALVYKI</sequence>